<proteinExistence type="predicted"/>
<gene>
    <name evidence="2" type="ORF">PV05_00284</name>
</gene>
<name>A0A0D2DCQ8_9EURO</name>
<feature type="region of interest" description="Disordered" evidence="1">
    <location>
        <begin position="1"/>
        <end position="65"/>
    </location>
</feature>
<evidence type="ECO:0000313" key="3">
    <source>
        <dbReference type="Proteomes" id="UP000054342"/>
    </source>
</evidence>
<dbReference type="HOGENOM" id="CLU_2250196_0_0_1"/>
<feature type="compositionally biased region" description="Polar residues" evidence="1">
    <location>
        <begin position="12"/>
        <end position="25"/>
    </location>
</feature>
<organism evidence="2 3">
    <name type="scientific">Exophiala xenobiotica</name>
    <dbReference type="NCBI Taxonomy" id="348802"/>
    <lineage>
        <taxon>Eukaryota</taxon>
        <taxon>Fungi</taxon>
        <taxon>Dikarya</taxon>
        <taxon>Ascomycota</taxon>
        <taxon>Pezizomycotina</taxon>
        <taxon>Eurotiomycetes</taxon>
        <taxon>Chaetothyriomycetidae</taxon>
        <taxon>Chaetothyriales</taxon>
        <taxon>Herpotrichiellaceae</taxon>
        <taxon>Exophiala</taxon>
    </lineage>
</organism>
<dbReference type="EMBL" id="KN847317">
    <property type="protein sequence ID" value="KIW60032.1"/>
    <property type="molecule type" value="Genomic_DNA"/>
</dbReference>
<reference evidence="2 3" key="1">
    <citation type="submission" date="2015-01" db="EMBL/GenBank/DDBJ databases">
        <title>The Genome Sequence of Exophiala xenobiotica CBS118157.</title>
        <authorList>
            <consortium name="The Broad Institute Genomics Platform"/>
            <person name="Cuomo C."/>
            <person name="de Hoog S."/>
            <person name="Gorbushina A."/>
            <person name="Stielow B."/>
            <person name="Teixiera M."/>
            <person name="Abouelleil A."/>
            <person name="Chapman S.B."/>
            <person name="Priest M."/>
            <person name="Young S.K."/>
            <person name="Wortman J."/>
            <person name="Nusbaum C."/>
            <person name="Birren B."/>
        </authorList>
    </citation>
    <scope>NUCLEOTIDE SEQUENCE [LARGE SCALE GENOMIC DNA]</scope>
    <source>
        <strain evidence="2 3">CBS 118157</strain>
    </source>
</reference>
<dbReference type="RefSeq" id="XP_013320616.1">
    <property type="nucleotide sequence ID" value="XM_013465162.1"/>
</dbReference>
<feature type="compositionally biased region" description="Low complexity" evidence="1">
    <location>
        <begin position="26"/>
        <end position="50"/>
    </location>
</feature>
<dbReference type="Proteomes" id="UP000054342">
    <property type="component" value="Unassembled WGS sequence"/>
</dbReference>
<evidence type="ECO:0000313" key="2">
    <source>
        <dbReference type="EMBL" id="KIW60032.1"/>
    </source>
</evidence>
<accession>A0A0D2DCQ8</accession>
<sequence length="104" mass="11082">MDNIVREGEQFLENQEGNQGSSQGMDQSNLLGSQQNSQGGQPSQQGQSDQQGGGMMKGFEQNAGDAYVNQEVNQFLGKEGVPNAADGAIDGVVDTEVNKLEKDF</sequence>
<dbReference type="AlphaFoldDB" id="A0A0D2DCQ8"/>
<protein>
    <submittedName>
        <fullName evidence="2">Uncharacterized protein</fullName>
    </submittedName>
</protein>
<evidence type="ECO:0000256" key="1">
    <source>
        <dbReference type="SAM" id="MobiDB-lite"/>
    </source>
</evidence>
<dbReference type="GeneID" id="25322192"/>
<keyword evidence="3" id="KW-1185">Reference proteome</keyword>
<dbReference type="OrthoDB" id="2872121at2759"/>